<dbReference type="SUPFAM" id="SSF53335">
    <property type="entry name" value="S-adenosyl-L-methionine-dependent methyltransferases"/>
    <property type="match status" value="1"/>
</dbReference>
<gene>
    <name evidence="6" type="primary">yhdJ</name>
    <name evidence="6" type="ORF">BN990_03861</name>
</gene>
<dbReference type="STRING" id="1462526.BN990_03861"/>
<dbReference type="eggNOG" id="COG0863">
    <property type="taxonomic scope" value="Bacteria"/>
</dbReference>
<dbReference type="PRINTS" id="PR00508">
    <property type="entry name" value="S21N4MTFRASE"/>
</dbReference>
<evidence type="ECO:0000313" key="7">
    <source>
        <dbReference type="Proteomes" id="UP000028875"/>
    </source>
</evidence>
<evidence type="ECO:0000313" key="6">
    <source>
        <dbReference type="EMBL" id="CDQ41488.1"/>
    </source>
</evidence>
<dbReference type="GO" id="GO:0009307">
    <property type="term" value="P:DNA restriction-modification system"/>
    <property type="evidence" value="ECO:0007669"/>
    <property type="project" value="UniProtKB-KW"/>
</dbReference>
<name>A0A024QG41_9BACI</name>
<keyword evidence="2 6" id="KW-0808">Transferase</keyword>
<dbReference type="GO" id="GO:0032259">
    <property type="term" value="P:methylation"/>
    <property type="evidence" value="ECO:0007669"/>
    <property type="project" value="UniProtKB-KW"/>
</dbReference>
<sequence length="271" mass="31478">MTLELNTLYNSDCIEGMEKLEDKSIDMILCDLPYGTTNCKWDEIIPFDQLWEQYKRIIKDNGAIVLTASQPFTTKLISSNMSWFRYEWIWKKGRHTTGFQNAKRMPLKNHENICVFYKKLPTYNPQGIIPLVKVRKSSRRKGGDLLGKGLTKEYTTTHTNYPRSILDYSRDKKTFHPTQKPLTLFEYLIKTYTNRGDLVLDNCMGSCTTALAADNTKRKWIGFELEQEYCNKGIERINTNREQLGLSQASVRTINDLLEGGYENDSTNHTR</sequence>
<proteinExistence type="inferred from homology"/>
<dbReference type="EMBL" id="CCDP010000003">
    <property type="protein sequence ID" value="CDQ41488.1"/>
    <property type="molecule type" value="Genomic_DNA"/>
</dbReference>
<organism evidence="6 7">
    <name type="scientific">Virgibacillus massiliensis</name>
    <dbReference type="NCBI Taxonomy" id="1462526"/>
    <lineage>
        <taxon>Bacteria</taxon>
        <taxon>Bacillati</taxon>
        <taxon>Bacillota</taxon>
        <taxon>Bacilli</taxon>
        <taxon>Bacillales</taxon>
        <taxon>Bacillaceae</taxon>
        <taxon>Virgibacillus</taxon>
    </lineage>
</organism>
<protein>
    <recommendedName>
        <fullName evidence="4">Methyltransferase</fullName>
        <ecNumber evidence="4">2.1.1.-</ecNumber>
    </recommendedName>
</protein>
<evidence type="ECO:0000256" key="3">
    <source>
        <dbReference type="ARBA" id="ARBA00022747"/>
    </source>
</evidence>
<dbReference type="InterPro" id="IPR001091">
    <property type="entry name" value="RM_Methyltransferase"/>
</dbReference>
<reference evidence="7" key="2">
    <citation type="submission" date="2014-05" db="EMBL/GenBank/DDBJ databases">
        <title>Draft genome sequence of Virgibacillus massiliensis Vm-5.</title>
        <authorList>
            <person name="Khelaifia S."/>
            <person name="Croce O."/>
            <person name="Lagier J.C."/>
            <person name="Raoult D."/>
        </authorList>
    </citation>
    <scope>NUCLEOTIDE SEQUENCE [LARGE SCALE GENOMIC DNA]</scope>
    <source>
        <strain evidence="7">Vm-5</strain>
    </source>
</reference>
<keyword evidence="1 6" id="KW-0489">Methyltransferase</keyword>
<dbReference type="GO" id="GO:0008170">
    <property type="term" value="F:N-methyltransferase activity"/>
    <property type="evidence" value="ECO:0007669"/>
    <property type="project" value="InterPro"/>
</dbReference>
<dbReference type="RefSeq" id="WP_051739286.1">
    <property type="nucleotide sequence ID" value="NZ_BNER01000005.1"/>
</dbReference>
<evidence type="ECO:0000256" key="2">
    <source>
        <dbReference type="ARBA" id="ARBA00022679"/>
    </source>
</evidence>
<keyword evidence="3" id="KW-0680">Restriction system</keyword>
<evidence type="ECO:0000256" key="1">
    <source>
        <dbReference type="ARBA" id="ARBA00022603"/>
    </source>
</evidence>
<feature type="domain" description="DNA methylase N-4/N-6" evidence="5">
    <location>
        <begin position="25"/>
        <end position="231"/>
    </location>
</feature>
<comment type="similarity">
    <text evidence="4">Belongs to the N(4)/N(6)-methyltransferase family.</text>
</comment>
<dbReference type="AlphaFoldDB" id="A0A024QG41"/>
<dbReference type="Gene3D" id="3.40.50.150">
    <property type="entry name" value="Vaccinia Virus protein VP39"/>
    <property type="match status" value="1"/>
</dbReference>
<evidence type="ECO:0000256" key="4">
    <source>
        <dbReference type="RuleBase" id="RU362026"/>
    </source>
</evidence>
<keyword evidence="7" id="KW-1185">Reference proteome</keyword>
<dbReference type="Proteomes" id="UP000028875">
    <property type="component" value="Unassembled WGS sequence"/>
</dbReference>
<evidence type="ECO:0000259" key="5">
    <source>
        <dbReference type="Pfam" id="PF01555"/>
    </source>
</evidence>
<dbReference type="OrthoDB" id="9800801at2"/>
<dbReference type="InterPro" id="IPR029063">
    <property type="entry name" value="SAM-dependent_MTases_sf"/>
</dbReference>
<dbReference type="EC" id="2.1.1.-" evidence="4"/>
<dbReference type="InterPro" id="IPR002941">
    <property type="entry name" value="DNA_methylase_N4/N6"/>
</dbReference>
<reference evidence="6 7" key="1">
    <citation type="submission" date="2014-03" db="EMBL/GenBank/DDBJ databases">
        <authorList>
            <person name="Urmite Genomes U."/>
        </authorList>
    </citation>
    <scope>NUCLEOTIDE SEQUENCE [LARGE SCALE GENOMIC DNA]</scope>
    <source>
        <strain evidence="6 7">Vm-5</strain>
    </source>
</reference>
<dbReference type="Pfam" id="PF01555">
    <property type="entry name" value="N6_N4_Mtase"/>
    <property type="match status" value="1"/>
</dbReference>
<accession>A0A024QG41</accession>
<comment type="caution">
    <text evidence="6">The sequence shown here is derived from an EMBL/GenBank/DDBJ whole genome shotgun (WGS) entry which is preliminary data.</text>
</comment>
<dbReference type="GO" id="GO:0003677">
    <property type="term" value="F:DNA binding"/>
    <property type="evidence" value="ECO:0007669"/>
    <property type="project" value="InterPro"/>
</dbReference>